<dbReference type="PANTHER" id="PTHR19855">
    <property type="entry name" value="WD40 REPEAT PROTEIN 12, 37"/>
    <property type="match status" value="1"/>
</dbReference>
<feature type="compositionally biased region" description="Basic and acidic residues" evidence="1">
    <location>
        <begin position="12"/>
        <end position="24"/>
    </location>
</feature>
<dbReference type="InterPro" id="IPR036047">
    <property type="entry name" value="F-box-like_dom_sf"/>
</dbReference>
<dbReference type="OrthoDB" id="760263at2759"/>
<sequence>MSSSSSSDDEESGNRRRDYYHHQFEGPSSSRQRSSSSSSYNNEVWPEPFLEALVYQVAVDAVQTLGPLSVAPALSNVFQVCTTWQAISRSDHLWRNLTRQIWHRDVLLHNTWQSEYHYLHRTCSNFRTRRAVYTSLVIPQEYVDVDDNHNFLTCRRLALSDYHLACGLVDGSIRLFDLTTRLHVSTFRPQQRDHLGLFSRAVSGIVLTESQLVFASLDGDLHVAVIGNGENPNNPRRVQLGNVVNDGNFGLYAGVPGRSFHVWNAETEQLVFIGGSLTDPEIASTAIRLMSLEIRNHDGMMVVLNEEEQVVERSLIVDSVDVSSNTERFILVDNRQRFARIRQVGDFEEVCRFRIRGGGGGGGGGLMGCINGGCVFIWSGGVIRAWDARNGEVLYNLTDRIGEVTALIADDRHVACTCADGTIHLWDFGAI</sequence>
<dbReference type="STRING" id="218851.A0A2G5ER64"/>
<feature type="region of interest" description="Disordered" evidence="1">
    <location>
        <begin position="1"/>
        <end position="39"/>
    </location>
</feature>
<dbReference type="PANTHER" id="PTHR19855:SF31">
    <property type="entry name" value="TRANSCRIPTIONAL REGULATOR STERILE APETALA"/>
    <property type="match status" value="1"/>
</dbReference>
<evidence type="ECO:0000313" key="2">
    <source>
        <dbReference type="EMBL" id="PIA58231.1"/>
    </source>
</evidence>
<dbReference type="FunCoup" id="A0A2G5ER64">
    <property type="interactions" value="1"/>
</dbReference>
<name>A0A2G5ER64_AQUCA</name>
<keyword evidence="3" id="KW-1185">Reference proteome</keyword>
<dbReference type="InterPro" id="IPR001680">
    <property type="entry name" value="WD40_rpt"/>
</dbReference>
<dbReference type="SUPFAM" id="SSF50978">
    <property type="entry name" value="WD40 repeat-like"/>
    <property type="match status" value="1"/>
</dbReference>
<reference evidence="2 3" key="1">
    <citation type="submission" date="2017-09" db="EMBL/GenBank/DDBJ databases">
        <title>WGS assembly of Aquilegia coerulea Goldsmith.</title>
        <authorList>
            <person name="Hodges S."/>
            <person name="Kramer E."/>
            <person name="Nordborg M."/>
            <person name="Tomkins J."/>
            <person name="Borevitz J."/>
            <person name="Derieg N."/>
            <person name="Yan J."/>
            <person name="Mihaltcheva S."/>
            <person name="Hayes R.D."/>
            <person name="Rokhsar D."/>
        </authorList>
    </citation>
    <scope>NUCLEOTIDE SEQUENCE [LARGE SCALE GENOMIC DNA]</scope>
    <source>
        <strain evidence="3">cv. Goldsmith</strain>
    </source>
</reference>
<dbReference type="SMART" id="SM00320">
    <property type="entry name" value="WD40"/>
    <property type="match status" value="2"/>
</dbReference>
<gene>
    <name evidence="2" type="ORF">AQUCO_00500285v1</name>
</gene>
<evidence type="ECO:0000313" key="3">
    <source>
        <dbReference type="Proteomes" id="UP000230069"/>
    </source>
</evidence>
<dbReference type="SUPFAM" id="SSF81383">
    <property type="entry name" value="F-box domain"/>
    <property type="match status" value="1"/>
</dbReference>
<evidence type="ECO:0000256" key="1">
    <source>
        <dbReference type="SAM" id="MobiDB-lite"/>
    </source>
</evidence>
<dbReference type="InterPro" id="IPR015943">
    <property type="entry name" value="WD40/YVTN_repeat-like_dom_sf"/>
</dbReference>
<dbReference type="Proteomes" id="UP000230069">
    <property type="component" value="Unassembled WGS sequence"/>
</dbReference>
<dbReference type="Gene3D" id="1.20.1280.50">
    <property type="match status" value="1"/>
</dbReference>
<proteinExistence type="predicted"/>
<dbReference type="InParanoid" id="A0A2G5ER64"/>
<dbReference type="AlphaFoldDB" id="A0A2G5ER64"/>
<dbReference type="EMBL" id="KZ305022">
    <property type="protein sequence ID" value="PIA58231.1"/>
    <property type="molecule type" value="Genomic_DNA"/>
</dbReference>
<dbReference type="Gene3D" id="2.130.10.10">
    <property type="entry name" value="YVTN repeat-like/Quinoprotein amine dehydrogenase"/>
    <property type="match status" value="2"/>
</dbReference>
<accession>A0A2G5ER64</accession>
<feature type="compositionally biased region" description="Low complexity" evidence="1">
    <location>
        <begin position="28"/>
        <end position="39"/>
    </location>
</feature>
<protein>
    <submittedName>
        <fullName evidence="2">Uncharacterized protein</fullName>
    </submittedName>
</protein>
<organism evidence="2 3">
    <name type="scientific">Aquilegia coerulea</name>
    <name type="common">Rocky mountain columbine</name>
    <dbReference type="NCBI Taxonomy" id="218851"/>
    <lineage>
        <taxon>Eukaryota</taxon>
        <taxon>Viridiplantae</taxon>
        <taxon>Streptophyta</taxon>
        <taxon>Embryophyta</taxon>
        <taxon>Tracheophyta</taxon>
        <taxon>Spermatophyta</taxon>
        <taxon>Magnoliopsida</taxon>
        <taxon>Ranunculales</taxon>
        <taxon>Ranunculaceae</taxon>
        <taxon>Thalictroideae</taxon>
        <taxon>Aquilegia</taxon>
    </lineage>
</organism>
<dbReference type="InterPro" id="IPR036322">
    <property type="entry name" value="WD40_repeat_dom_sf"/>
</dbReference>